<feature type="domain" description="HTH LytTR-type" evidence="4">
    <location>
        <begin position="138"/>
        <end position="200"/>
    </location>
</feature>
<proteinExistence type="predicted"/>
<feature type="modified residue" description="4-aspartylphosphate" evidence="2">
    <location>
        <position position="56"/>
    </location>
</feature>
<dbReference type="Proteomes" id="UP001244640">
    <property type="component" value="Unassembled WGS sequence"/>
</dbReference>
<dbReference type="PROSITE" id="PS50930">
    <property type="entry name" value="HTH_LYTTR"/>
    <property type="match status" value="1"/>
</dbReference>
<protein>
    <submittedName>
        <fullName evidence="5">DNA-binding LytR/AlgR family response regulator</fullName>
    </submittedName>
</protein>
<dbReference type="SMART" id="SM00448">
    <property type="entry name" value="REC"/>
    <property type="match status" value="1"/>
</dbReference>
<dbReference type="PANTHER" id="PTHR44591">
    <property type="entry name" value="STRESS RESPONSE REGULATOR PROTEIN 1"/>
    <property type="match status" value="1"/>
</dbReference>
<evidence type="ECO:0000259" key="3">
    <source>
        <dbReference type="PROSITE" id="PS50110"/>
    </source>
</evidence>
<dbReference type="Gene3D" id="3.40.50.2300">
    <property type="match status" value="1"/>
</dbReference>
<dbReference type="GO" id="GO:0003677">
    <property type="term" value="F:DNA binding"/>
    <property type="evidence" value="ECO:0007669"/>
    <property type="project" value="UniProtKB-KW"/>
</dbReference>
<evidence type="ECO:0000256" key="1">
    <source>
        <dbReference type="ARBA" id="ARBA00022553"/>
    </source>
</evidence>
<dbReference type="InterPro" id="IPR050595">
    <property type="entry name" value="Bact_response_regulator"/>
</dbReference>
<dbReference type="InterPro" id="IPR011006">
    <property type="entry name" value="CheY-like_superfamily"/>
</dbReference>
<dbReference type="PANTHER" id="PTHR44591:SF3">
    <property type="entry name" value="RESPONSE REGULATORY DOMAIN-CONTAINING PROTEIN"/>
    <property type="match status" value="1"/>
</dbReference>
<reference evidence="5 6" key="1">
    <citation type="submission" date="2023-07" db="EMBL/GenBank/DDBJ databases">
        <title>Functional and genomic diversity of the sorghum phyllosphere microbiome.</title>
        <authorList>
            <person name="Shade A."/>
        </authorList>
    </citation>
    <scope>NUCLEOTIDE SEQUENCE [LARGE SCALE GENOMIC DNA]</scope>
    <source>
        <strain evidence="5 6">SORGH_AS_0892</strain>
    </source>
</reference>
<accession>A0ABU0U889</accession>
<dbReference type="RefSeq" id="WP_307186694.1">
    <property type="nucleotide sequence ID" value="NZ_JAUTBA010000001.1"/>
</dbReference>
<keyword evidence="6" id="KW-1185">Reference proteome</keyword>
<dbReference type="Pfam" id="PF04397">
    <property type="entry name" value="LytTR"/>
    <property type="match status" value="1"/>
</dbReference>
<organism evidence="5 6">
    <name type="scientific">Sphingobacterium zeae</name>
    <dbReference type="NCBI Taxonomy" id="1776859"/>
    <lineage>
        <taxon>Bacteria</taxon>
        <taxon>Pseudomonadati</taxon>
        <taxon>Bacteroidota</taxon>
        <taxon>Sphingobacteriia</taxon>
        <taxon>Sphingobacteriales</taxon>
        <taxon>Sphingobacteriaceae</taxon>
        <taxon>Sphingobacterium</taxon>
    </lineage>
</organism>
<keyword evidence="5" id="KW-0238">DNA-binding</keyword>
<name>A0ABU0U889_9SPHI</name>
<dbReference type="PROSITE" id="PS50110">
    <property type="entry name" value="RESPONSE_REGULATORY"/>
    <property type="match status" value="1"/>
</dbReference>
<gene>
    <name evidence="5" type="ORF">QE382_003160</name>
</gene>
<evidence type="ECO:0000313" key="6">
    <source>
        <dbReference type="Proteomes" id="UP001244640"/>
    </source>
</evidence>
<feature type="domain" description="Response regulatory" evidence="3">
    <location>
        <begin position="5"/>
        <end position="118"/>
    </location>
</feature>
<evidence type="ECO:0000256" key="2">
    <source>
        <dbReference type="PROSITE-ProRule" id="PRU00169"/>
    </source>
</evidence>
<dbReference type="Pfam" id="PF00072">
    <property type="entry name" value="Response_reg"/>
    <property type="match status" value="1"/>
</dbReference>
<dbReference type="EMBL" id="JAUTBA010000001">
    <property type="protein sequence ID" value="MDQ1151176.1"/>
    <property type="molecule type" value="Genomic_DNA"/>
</dbReference>
<dbReference type="SMART" id="SM00850">
    <property type="entry name" value="LytTR"/>
    <property type="match status" value="1"/>
</dbReference>
<comment type="caution">
    <text evidence="5">The sequence shown here is derived from an EMBL/GenBank/DDBJ whole genome shotgun (WGS) entry which is preliminary data.</text>
</comment>
<evidence type="ECO:0000313" key="5">
    <source>
        <dbReference type="EMBL" id="MDQ1151176.1"/>
    </source>
</evidence>
<dbReference type="InterPro" id="IPR007492">
    <property type="entry name" value="LytTR_DNA-bd_dom"/>
</dbReference>
<sequence length="237" mass="27503">MAKYDVMIIDDDPYDIRIAESAFRQIKEVGDVRCFTKPIAGFNSIMDNPPDVLLLDVEMPEMSGMDLYQTLPLAKRPPVILCTNSQQYAYEAIKIAVADYLIKPVRFPELFVAFERALHQKNVHINMHVQSEPIGKWFTFKKMHRFVLFTDILAVSSSKNYAIFHLRQAEDDFNYRITMDEVETMLPKSTFVRVHRGFIVSVNFAKKVVNRKILFPERTDLDISVSTMGLLRLRQYA</sequence>
<dbReference type="Gene3D" id="2.40.50.1020">
    <property type="entry name" value="LytTr DNA-binding domain"/>
    <property type="match status" value="1"/>
</dbReference>
<dbReference type="InterPro" id="IPR001789">
    <property type="entry name" value="Sig_transdc_resp-reg_receiver"/>
</dbReference>
<keyword evidence="1 2" id="KW-0597">Phosphoprotein</keyword>
<dbReference type="SUPFAM" id="SSF52172">
    <property type="entry name" value="CheY-like"/>
    <property type="match status" value="1"/>
</dbReference>
<evidence type="ECO:0000259" key="4">
    <source>
        <dbReference type="PROSITE" id="PS50930"/>
    </source>
</evidence>